<name>A0A0D9XYM8_9ORYZ</name>
<dbReference type="Gene3D" id="2.40.10.120">
    <property type="match status" value="1"/>
</dbReference>
<dbReference type="HOGENOM" id="CLU_1226372_0_0_1"/>
<proteinExistence type="predicted"/>
<reference evidence="2 3" key="1">
    <citation type="submission" date="2012-08" db="EMBL/GenBank/DDBJ databases">
        <title>Oryza genome evolution.</title>
        <authorList>
            <person name="Wing R.A."/>
        </authorList>
    </citation>
    <scope>NUCLEOTIDE SEQUENCE</scope>
</reference>
<dbReference type="Gramene" id="LPERR12G07890.3">
    <property type="protein sequence ID" value="LPERR12G07890.3"/>
    <property type="gene ID" value="LPERR12G07890"/>
</dbReference>
<dbReference type="InterPro" id="IPR009003">
    <property type="entry name" value="Peptidase_S1_PA"/>
</dbReference>
<reference evidence="3" key="2">
    <citation type="submission" date="2013-12" db="EMBL/GenBank/DDBJ databases">
        <authorList>
            <person name="Yu Y."/>
            <person name="Lee S."/>
            <person name="de Baynast K."/>
            <person name="Wissotski M."/>
            <person name="Liu L."/>
            <person name="Talag J."/>
            <person name="Goicoechea J."/>
            <person name="Angelova A."/>
            <person name="Jetty R."/>
            <person name="Kudrna D."/>
            <person name="Golser W."/>
            <person name="Rivera L."/>
            <person name="Zhang J."/>
            <person name="Wing R."/>
        </authorList>
    </citation>
    <scope>NUCLEOTIDE SEQUENCE</scope>
</reference>
<sequence>MVSGNDRATDLDGGEAEEGISPGIKTRDGICIPSRVFNDVCPSVVLVEQIGRIDYYCIGSVILSDDKNTFVLTQSKIADSTAKLLVRFYDGFKQSATVIFRKDNLCILMTDFYSKSKTVEFFKGLVDHSHVIAIAPASKTSVHNMPGFVTQKSLEACHSDNDNVLEGGENFFMLTMRYGDRSPNLESRLISGPVFNLDGQVVGIITGDIEYKFWPRRTNGEIIHQDIFVFYGVFFKVAMHVS</sequence>
<feature type="region of interest" description="Disordered" evidence="1">
    <location>
        <begin position="1"/>
        <end position="21"/>
    </location>
</feature>
<keyword evidence="3" id="KW-1185">Reference proteome</keyword>
<evidence type="ECO:0000313" key="2">
    <source>
        <dbReference type="EnsemblPlants" id="LPERR12G07890.3"/>
    </source>
</evidence>
<dbReference type="Proteomes" id="UP000032180">
    <property type="component" value="Chromosome 12"/>
</dbReference>
<reference evidence="2" key="3">
    <citation type="submission" date="2015-04" db="UniProtKB">
        <authorList>
            <consortium name="EnsemblPlants"/>
        </authorList>
    </citation>
    <scope>IDENTIFICATION</scope>
</reference>
<dbReference type="AlphaFoldDB" id="A0A0D9XYM8"/>
<evidence type="ECO:0000256" key="1">
    <source>
        <dbReference type="SAM" id="MobiDB-lite"/>
    </source>
</evidence>
<protein>
    <submittedName>
        <fullName evidence="2">Uncharacterized protein</fullName>
    </submittedName>
</protein>
<organism evidence="2 3">
    <name type="scientific">Leersia perrieri</name>
    <dbReference type="NCBI Taxonomy" id="77586"/>
    <lineage>
        <taxon>Eukaryota</taxon>
        <taxon>Viridiplantae</taxon>
        <taxon>Streptophyta</taxon>
        <taxon>Embryophyta</taxon>
        <taxon>Tracheophyta</taxon>
        <taxon>Spermatophyta</taxon>
        <taxon>Magnoliopsida</taxon>
        <taxon>Liliopsida</taxon>
        <taxon>Poales</taxon>
        <taxon>Poaceae</taxon>
        <taxon>BOP clade</taxon>
        <taxon>Oryzoideae</taxon>
        <taxon>Oryzeae</taxon>
        <taxon>Oryzinae</taxon>
        <taxon>Leersia</taxon>
    </lineage>
</organism>
<dbReference type="eggNOG" id="ENOG502R557">
    <property type="taxonomic scope" value="Eukaryota"/>
</dbReference>
<evidence type="ECO:0000313" key="3">
    <source>
        <dbReference type="Proteomes" id="UP000032180"/>
    </source>
</evidence>
<accession>A0A0D9XYM8</accession>
<dbReference type="SUPFAM" id="SSF50494">
    <property type="entry name" value="Trypsin-like serine proteases"/>
    <property type="match status" value="1"/>
</dbReference>
<dbReference type="EnsemblPlants" id="LPERR12G07890.3">
    <property type="protein sequence ID" value="LPERR12G07890.3"/>
    <property type="gene ID" value="LPERR12G07890"/>
</dbReference>